<dbReference type="SUPFAM" id="SSF52047">
    <property type="entry name" value="RNI-like"/>
    <property type="match status" value="1"/>
</dbReference>
<dbReference type="EMBL" id="KN823459">
    <property type="protein sequence ID" value="KIO16928.1"/>
    <property type="molecule type" value="Genomic_DNA"/>
</dbReference>
<dbReference type="CDD" id="cd09917">
    <property type="entry name" value="F-box_SF"/>
    <property type="match status" value="1"/>
</dbReference>
<dbReference type="InterPro" id="IPR036047">
    <property type="entry name" value="F-box-like_dom_sf"/>
</dbReference>
<accession>A0A0C3K6D4</accession>
<dbReference type="InterPro" id="IPR032675">
    <property type="entry name" value="LRR_dom_sf"/>
</dbReference>
<dbReference type="Gene3D" id="3.80.10.10">
    <property type="entry name" value="Ribonuclease Inhibitor"/>
    <property type="match status" value="1"/>
</dbReference>
<organism evidence="2 3">
    <name type="scientific">Tulasnella calospora MUT 4182</name>
    <dbReference type="NCBI Taxonomy" id="1051891"/>
    <lineage>
        <taxon>Eukaryota</taxon>
        <taxon>Fungi</taxon>
        <taxon>Dikarya</taxon>
        <taxon>Basidiomycota</taxon>
        <taxon>Agaricomycotina</taxon>
        <taxon>Agaricomycetes</taxon>
        <taxon>Cantharellales</taxon>
        <taxon>Tulasnellaceae</taxon>
        <taxon>Tulasnella</taxon>
    </lineage>
</organism>
<dbReference type="SUPFAM" id="SSF81383">
    <property type="entry name" value="F-box domain"/>
    <property type="match status" value="1"/>
</dbReference>
<feature type="domain" description="F-box" evidence="1">
    <location>
        <begin position="8"/>
        <end position="45"/>
    </location>
</feature>
<protein>
    <recommendedName>
        <fullName evidence="1">F-box domain-containing protein</fullName>
    </recommendedName>
</protein>
<dbReference type="OrthoDB" id="3235735at2759"/>
<dbReference type="HOGENOM" id="CLU_048323_0_0_1"/>
<dbReference type="Pfam" id="PF12937">
    <property type="entry name" value="F-box-like"/>
    <property type="match status" value="1"/>
</dbReference>
<feature type="non-terminal residue" evidence="2">
    <location>
        <position position="250"/>
    </location>
</feature>
<sequence>MHRLWSIPEILSFILECLSRRDQARMAQVCRHFWERAVPFIWRELPEIYMLVQHFPPEKQSSGKGTNSDQPGEDELARDEVALLPRFSFHARFVRAISLTLNWYTYGDLELLATRRPLTSSLPNLKTLMVTIGDLDDAAQAELIPSTLYLPSLTTLQIYPMNADDDLDSCDSLAFLARAIPRTHFPKLESLSIEFPVEAEISPECLAEAIRSCQGLKLVEFKTTDDTLRLEEALKALPLLQTLRLGQLYI</sequence>
<evidence type="ECO:0000259" key="1">
    <source>
        <dbReference type="Pfam" id="PF12937"/>
    </source>
</evidence>
<dbReference type="InterPro" id="IPR001810">
    <property type="entry name" value="F-box_dom"/>
</dbReference>
<name>A0A0C3K6D4_9AGAM</name>
<reference evidence="3" key="2">
    <citation type="submission" date="2015-01" db="EMBL/GenBank/DDBJ databases">
        <title>Evolutionary Origins and Diversification of the Mycorrhizal Mutualists.</title>
        <authorList>
            <consortium name="DOE Joint Genome Institute"/>
            <consortium name="Mycorrhizal Genomics Consortium"/>
            <person name="Kohler A."/>
            <person name="Kuo A."/>
            <person name="Nagy L.G."/>
            <person name="Floudas D."/>
            <person name="Copeland A."/>
            <person name="Barry K.W."/>
            <person name="Cichocki N."/>
            <person name="Veneault-Fourrey C."/>
            <person name="LaButti K."/>
            <person name="Lindquist E.A."/>
            <person name="Lipzen A."/>
            <person name="Lundell T."/>
            <person name="Morin E."/>
            <person name="Murat C."/>
            <person name="Riley R."/>
            <person name="Ohm R."/>
            <person name="Sun H."/>
            <person name="Tunlid A."/>
            <person name="Henrissat B."/>
            <person name="Grigoriev I.V."/>
            <person name="Hibbett D.S."/>
            <person name="Martin F."/>
        </authorList>
    </citation>
    <scope>NUCLEOTIDE SEQUENCE [LARGE SCALE GENOMIC DNA]</scope>
    <source>
        <strain evidence="3">MUT 4182</strain>
    </source>
</reference>
<dbReference type="AlphaFoldDB" id="A0A0C3K6D4"/>
<reference evidence="2 3" key="1">
    <citation type="submission" date="2014-04" db="EMBL/GenBank/DDBJ databases">
        <authorList>
            <consortium name="DOE Joint Genome Institute"/>
            <person name="Kuo A."/>
            <person name="Girlanda M."/>
            <person name="Perotto S."/>
            <person name="Kohler A."/>
            <person name="Nagy L.G."/>
            <person name="Floudas D."/>
            <person name="Copeland A."/>
            <person name="Barry K.W."/>
            <person name="Cichocki N."/>
            <person name="Veneault-Fourrey C."/>
            <person name="LaButti K."/>
            <person name="Lindquist E.A."/>
            <person name="Lipzen A."/>
            <person name="Lundell T."/>
            <person name="Morin E."/>
            <person name="Murat C."/>
            <person name="Sun H."/>
            <person name="Tunlid A."/>
            <person name="Henrissat B."/>
            <person name="Grigoriev I.V."/>
            <person name="Hibbett D.S."/>
            <person name="Martin F."/>
            <person name="Nordberg H.P."/>
            <person name="Cantor M.N."/>
            <person name="Hua S.X."/>
        </authorList>
    </citation>
    <scope>NUCLEOTIDE SEQUENCE [LARGE SCALE GENOMIC DNA]</scope>
    <source>
        <strain evidence="2 3">MUT 4182</strain>
    </source>
</reference>
<dbReference type="Proteomes" id="UP000054248">
    <property type="component" value="Unassembled WGS sequence"/>
</dbReference>
<proteinExistence type="predicted"/>
<evidence type="ECO:0000313" key="3">
    <source>
        <dbReference type="Proteomes" id="UP000054248"/>
    </source>
</evidence>
<evidence type="ECO:0000313" key="2">
    <source>
        <dbReference type="EMBL" id="KIO16928.1"/>
    </source>
</evidence>
<gene>
    <name evidence="2" type="ORF">M407DRAFT_33421</name>
</gene>
<keyword evidence="3" id="KW-1185">Reference proteome</keyword>